<feature type="transmembrane region" description="Helical" evidence="8">
    <location>
        <begin position="51"/>
        <end position="73"/>
    </location>
</feature>
<keyword evidence="3" id="KW-0813">Transport</keyword>
<dbReference type="InterPro" id="IPR011606">
    <property type="entry name" value="Brnchd-chn_aa_trnsp_permease"/>
</dbReference>
<evidence type="ECO:0000256" key="2">
    <source>
        <dbReference type="ARBA" id="ARBA00010735"/>
    </source>
</evidence>
<keyword evidence="7 8" id="KW-0472">Membrane</keyword>
<feature type="transmembrane region" description="Helical" evidence="8">
    <location>
        <begin position="28"/>
        <end position="45"/>
    </location>
</feature>
<dbReference type="AlphaFoldDB" id="A0A0B8R1B2"/>
<keyword evidence="4" id="KW-1003">Cell membrane</keyword>
<comment type="caution">
    <text evidence="9">The sequence shown here is derived from an EMBL/GenBank/DDBJ whole genome shotgun (WGS) entry which is preliminary data.</text>
</comment>
<keyword evidence="5 8" id="KW-0812">Transmembrane</keyword>
<reference evidence="9 10" key="1">
    <citation type="submission" date="2015-01" db="EMBL/GenBank/DDBJ databases">
        <title>Lactococcus lactis subsp.lactis JCM 5805 whole genome shotgun sequence.</title>
        <authorList>
            <person name="Fujii T."/>
            <person name="Tomita Y."/>
            <person name="Ikushima S."/>
            <person name="Fujiwara D."/>
        </authorList>
    </citation>
    <scope>NUCLEOTIDE SEQUENCE [LARGE SCALE GENOMIC DNA]</scope>
    <source>
        <strain evidence="9 10">JCM 5805</strain>
    </source>
</reference>
<evidence type="ECO:0000256" key="8">
    <source>
        <dbReference type="SAM" id="Phobius"/>
    </source>
</evidence>
<feature type="transmembrane region" description="Helical" evidence="8">
    <location>
        <begin position="85"/>
        <end position="106"/>
    </location>
</feature>
<comment type="subcellular location">
    <subcellularLocation>
        <location evidence="1">Cell membrane</location>
        <topology evidence="1">Multi-pass membrane protein</topology>
    </subcellularLocation>
</comment>
<dbReference type="PANTHER" id="PTHR34979">
    <property type="entry name" value="INNER MEMBRANE PROTEIN YGAZ"/>
    <property type="match status" value="1"/>
</dbReference>
<dbReference type="GO" id="GO:1903785">
    <property type="term" value="P:L-valine transmembrane transport"/>
    <property type="evidence" value="ECO:0007669"/>
    <property type="project" value="TreeGrafter"/>
</dbReference>
<name>A0A0B8R1B2_LACLL</name>
<dbReference type="PANTHER" id="PTHR34979:SF1">
    <property type="entry name" value="INNER MEMBRANE PROTEIN YGAZ"/>
    <property type="match status" value="1"/>
</dbReference>
<accession>A0A0B8R1B2</accession>
<feature type="transmembrane region" description="Helical" evidence="8">
    <location>
        <begin position="229"/>
        <end position="248"/>
    </location>
</feature>
<gene>
    <name evidence="9" type="ORF">JCM5805K_2050</name>
</gene>
<evidence type="ECO:0000256" key="3">
    <source>
        <dbReference type="ARBA" id="ARBA00022448"/>
    </source>
</evidence>
<dbReference type="GO" id="GO:0005886">
    <property type="term" value="C:plasma membrane"/>
    <property type="evidence" value="ECO:0007669"/>
    <property type="project" value="UniProtKB-SubCell"/>
</dbReference>
<feature type="transmembrane region" description="Helical" evidence="8">
    <location>
        <begin position="203"/>
        <end position="223"/>
    </location>
</feature>
<sequence length="249" mass="27062">MIMVRYNLLGSEGNMNSELTFKQGLKDTMPTAFGYIGIGIAFGMIGHSEGFSVWVILLLSLIVYAGSAQFIMVSMLATHSPIMSIVLSVFLVNSRIILMSMTTASYFKNESLLKNILLGTLLTDESFALGMNKQNYTEGKLNLSWSNASNLLAYLVWALASAIGALLGNLLANPEKLGLGFAVIAMFIGLLYLQLISDKTLGLMLQLVMVGITLVLFYFGLIFLPSNLLVLFVTLIACALGVGVKRVFF</sequence>
<evidence type="ECO:0000256" key="6">
    <source>
        <dbReference type="ARBA" id="ARBA00022989"/>
    </source>
</evidence>
<evidence type="ECO:0000256" key="4">
    <source>
        <dbReference type="ARBA" id="ARBA00022475"/>
    </source>
</evidence>
<comment type="similarity">
    <text evidence="2">Belongs to the AzlC family.</text>
</comment>
<keyword evidence="6 8" id="KW-1133">Transmembrane helix</keyword>
<evidence type="ECO:0000256" key="1">
    <source>
        <dbReference type="ARBA" id="ARBA00004651"/>
    </source>
</evidence>
<proteinExistence type="inferred from homology"/>
<feature type="transmembrane region" description="Helical" evidence="8">
    <location>
        <begin position="151"/>
        <end position="171"/>
    </location>
</feature>
<dbReference type="EMBL" id="BBSI01000033">
    <property type="protein sequence ID" value="GAM80933.1"/>
    <property type="molecule type" value="Genomic_DNA"/>
</dbReference>
<evidence type="ECO:0000313" key="9">
    <source>
        <dbReference type="EMBL" id="GAM80933.1"/>
    </source>
</evidence>
<evidence type="ECO:0000313" key="10">
    <source>
        <dbReference type="Proteomes" id="UP000031847"/>
    </source>
</evidence>
<evidence type="ECO:0000256" key="7">
    <source>
        <dbReference type="ARBA" id="ARBA00023136"/>
    </source>
</evidence>
<protein>
    <submittedName>
        <fullName evidence="9">Predicted branched-chain amino acid permease</fullName>
    </submittedName>
</protein>
<feature type="transmembrane region" description="Helical" evidence="8">
    <location>
        <begin position="177"/>
        <end position="196"/>
    </location>
</feature>
<dbReference type="Pfam" id="PF03591">
    <property type="entry name" value="AzlC"/>
    <property type="match status" value="1"/>
</dbReference>
<organism evidence="9 10">
    <name type="scientific">Lactococcus lactis subsp. lactis</name>
    <name type="common">Streptococcus lactis</name>
    <dbReference type="NCBI Taxonomy" id="1360"/>
    <lineage>
        <taxon>Bacteria</taxon>
        <taxon>Bacillati</taxon>
        <taxon>Bacillota</taxon>
        <taxon>Bacilli</taxon>
        <taxon>Lactobacillales</taxon>
        <taxon>Streptococcaceae</taxon>
        <taxon>Lactococcus</taxon>
    </lineage>
</organism>
<dbReference type="Proteomes" id="UP000031847">
    <property type="component" value="Unassembled WGS sequence"/>
</dbReference>
<evidence type="ECO:0000256" key="5">
    <source>
        <dbReference type="ARBA" id="ARBA00022692"/>
    </source>
</evidence>